<dbReference type="STRING" id="588581.Cpap_0714"/>
<gene>
    <name evidence="1" type="ORF">Cpap_0714</name>
</gene>
<comment type="caution">
    <text evidence="1">The sequence shown here is derived from an EMBL/GenBank/DDBJ whole genome shotgun (WGS) entry which is preliminary data.</text>
</comment>
<reference evidence="1" key="2">
    <citation type="submission" date="2011-01" db="EMBL/GenBank/DDBJ databases">
        <title>The Non-contiguous Finished genome of Clostridium papyrosolvens.</title>
        <authorList>
            <person name="Lucas S."/>
            <person name="Copeland A."/>
            <person name="Lapidus A."/>
            <person name="Cheng J.-F."/>
            <person name="Goodwin L."/>
            <person name="Pitluck S."/>
            <person name="Misra M."/>
            <person name="Chertkov O."/>
            <person name="Detter J.C."/>
            <person name="Han C."/>
            <person name="Tapia R."/>
            <person name="Land M."/>
            <person name="Hauser L."/>
            <person name="Kyrpides N."/>
            <person name="Ivanova N."/>
            <person name="Pagani I."/>
            <person name="Mouttaki H."/>
            <person name="He Z."/>
            <person name="Zhou J."/>
            <person name="Hemme C.L."/>
            <person name="Woyke T."/>
        </authorList>
    </citation>
    <scope>NUCLEOTIDE SEQUENCE [LARGE SCALE GENOMIC DNA]</scope>
    <source>
        <strain evidence="1">DSM 2782</strain>
    </source>
</reference>
<dbReference type="RefSeq" id="WP_004621147.1">
    <property type="nucleotide sequence ID" value="NZ_ACXX02000013.1"/>
</dbReference>
<name>F1TG96_9FIRM</name>
<dbReference type="Proteomes" id="UP000003860">
    <property type="component" value="Unassembled WGS sequence"/>
</dbReference>
<dbReference type="EMBL" id="ACXX02000013">
    <property type="protein sequence ID" value="EGD46461.1"/>
    <property type="molecule type" value="Genomic_DNA"/>
</dbReference>
<dbReference type="AlphaFoldDB" id="F1TG96"/>
<keyword evidence="2" id="KW-1185">Reference proteome</keyword>
<evidence type="ECO:0000313" key="2">
    <source>
        <dbReference type="Proteomes" id="UP000003860"/>
    </source>
</evidence>
<proteinExistence type="predicted"/>
<reference evidence="1" key="1">
    <citation type="submission" date="2009-07" db="EMBL/GenBank/DDBJ databases">
        <authorList>
            <consortium name="US DOE Joint Genome Institute (JGI-PGF)"/>
            <person name="Lucas S."/>
            <person name="Copeland A."/>
            <person name="Lapidus A."/>
            <person name="Glavina del Rio T."/>
            <person name="Tice H."/>
            <person name="Bruce D."/>
            <person name="Goodwin L."/>
            <person name="Pitluck S."/>
            <person name="Larimer F."/>
            <person name="Land M.L."/>
            <person name="Mouttaki H."/>
            <person name="He Z."/>
            <person name="Zhou J."/>
            <person name="Hemme C.L."/>
        </authorList>
    </citation>
    <scope>NUCLEOTIDE SEQUENCE</scope>
    <source>
        <strain evidence="1">DSM 2782</strain>
    </source>
</reference>
<accession>F1TG96</accession>
<protein>
    <submittedName>
        <fullName evidence="1">Uncharacterized protein</fullName>
    </submittedName>
</protein>
<evidence type="ECO:0000313" key="1">
    <source>
        <dbReference type="EMBL" id="EGD46461.1"/>
    </source>
</evidence>
<dbReference type="OrthoDB" id="9777242at2"/>
<organism evidence="1 2">
    <name type="scientific">Ruminiclostridium papyrosolvens DSM 2782</name>
    <dbReference type="NCBI Taxonomy" id="588581"/>
    <lineage>
        <taxon>Bacteria</taxon>
        <taxon>Bacillati</taxon>
        <taxon>Bacillota</taxon>
        <taxon>Clostridia</taxon>
        <taxon>Eubacteriales</taxon>
        <taxon>Oscillospiraceae</taxon>
        <taxon>Ruminiclostridium</taxon>
    </lineage>
</organism>
<dbReference type="eggNOG" id="ENOG502ZCFA">
    <property type="taxonomic scope" value="Bacteria"/>
</dbReference>
<sequence length="213" mass="24919">MSLFLGKIHYWLYNKIIWYEKIELDIIKWAQEEELPIGTWVQDINEKYGPPLGAEPLEQLIDTSNIHAWLQERIESAELRQAAIITQVLNRNVDYMKALTGIYKNQGKAAAEDYQGETSVPEDVFNALNDYILEGMPCDRVNEILSSDDNEFVWKSTICLHAPYWKKVEGDVNIFYELRETWVKAFVEELNHDFTYVRSVDNTHSISRKQKGR</sequence>